<keyword evidence="3" id="KW-1185">Reference proteome</keyword>
<reference evidence="2" key="1">
    <citation type="journal article" date="2014" name="Int. J. Syst. Evol. Microbiol.">
        <title>Complete genome sequence of Corynebacterium casei LMG S-19264T (=DSM 44701T), isolated from a smear-ripened cheese.</title>
        <authorList>
            <consortium name="US DOE Joint Genome Institute (JGI-PGF)"/>
            <person name="Walter F."/>
            <person name="Albersmeier A."/>
            <person name="Kalinowski J."/>
            <person name="Ruckert C."/>
        </authorList>
    </citation>
    <scope>NUCLEOTIDE SEQUENCE</scope>
    <source>
        <strain evidence="2">CCM 8711</strain>
    </source>
</reference>
<accession>A0A917J9H9</accession>
<sequence>MKRLVLGLGLAAILSIGLTTGCKTRKAGPIAQNNPVPTNAANNDSTGTSPGVKLTPSPVPNTRPNPVPNPLPPSPPM</sequence>
<dbReference type="PROSITE" id="PS51257">
    <property type="entry name" value="PROKAR_LIPOPROTEIN"/>
    <property type="match status" value="1"/>
</dbReference>
<evidence type="ECO:0000256" key="1">
    <source>
        <dbReference type="SAM" id="MobiDB-lite"/>
    </source>
</evidence>
<name>A0A917J9H9_9SPHI</name>
<dbReference type="EMBL" id="BMDO01000003">
    <property type="protein sequence ID" value="GGI50400.1"/>
    <property type="molecule type" value="Genomic_DNA"/>
</dbReference>
<protein>
    <submittedName>
        <fullName evidence="2">Uncharacterized protein</fullName>
    </submittedName>
</protein>
<dbReference type="Proteomes" id="UP000662074">
    <property type="component" value="Unassembled WGS sequence"/>
</dbReference>
<comment type="caution">
    <text evidence="2">The sequence shown here is derived from an EMBL/GenBank/DDBJ whole genome shotgun (WGS) entry which is preliminary data.</text>
</comment>
<gene>
    <name evidence="2" type="ORF">GCM10011425_16120</name>
</gene>
<proteinExistence type="predicted"/>
<dbReference type="AlphaFoldDB" id="A0A917J9H9"/>
<feature type="compositionally biased region" description="Pro residues" evidence="1">
    <location>
        <begin position="57"/>
        <end position="77"/>
    </location>
</feature>
<evidence type="ECO:0000313" key="2">
    <source>
        <dbReference type="EMBL" id="GGI50400.1"/>
    </source>
</evidence>
<feature type="region of interest" description="Disordered" evidence="1">
    <location>
        <begin position="24"/>
        <end position="77"/>
    </location>
</feature>
<dbReference type="RefSeq" id="WP_188415531.1">
    <property type="nucleotide sequence ID" value="NZ_BMDO01000003.1"/>
</dbReference>
<evidence type="ECO:0000313" key="3">
    <source>
        <dbReference type="Proteomes" id="UP000662074"/>
    </source>
</evidence>
<reference evidence="2" key="2">
    <citation type="submission" date="2020-09" db="EMBL/GenBank/DDBJ databases">
        <authorList>
            <person name="Sun Q."/>
            <person name="Sedlacek I."/>
        </authorList>
    </citation>
    <scope>NUCLEOTIDE SEQUENCE</scope>
    <source>
        <strain evidence="2">CCM 8711</strain>
    </source>
</reference>
<organism evidence="2 3">
    <name type="scientific">Mucilaginibacter galii</name>
    <dbReference type="NCBI Taxonomy" id="2005073"/>
    <lineage>
        <taxon>Bacteria</taxon>
        <taxon>Pseudomonadati</taxon>
        <taxon>Bacteroidota</taxon>
        <taxon>Sphingobacteriia</taxon>
        <taxon>Sphingobacteriales</taxon>
        <taxon>Sphingobacteriaceae</taxon>
        <taxon>Mucilaginibacter</taxon>
    </lineage>
</organism>
<feature type="compositionally biased region" description="Polar residues" evidence="1">
    <location>
        <begin position="31"/>
        <end position="49"/>
    </location>
</feature>